<dbReference type="Gene3D" id="3.30.70.270">
    <property type="match status" value="2"/>
</dbReference>
<dbReference type="FunFam" id="3.30.70.270:FF:000020">
    <property type="entry name" value="Transposon Tf2-6 polyprotein-like Protein"/>
    <property type="match status" value="1"/>
</dbReference>
<dbReference type="GO" id="GO:0015074">
    <property type="term" value="P:DNA integration"/>
    <property type="evidence" value="ECO:0007669"/>
    <property type="project" value="InterPro"/>
</dbReference>
<dbReference type="GO" id="GO:0003676">
    <property type="term" value="F:nucleic acid binding"/>
    <property type="evidence" value="ECO:0007669"/>
    <property type="project" value="InterPro"/>
</dbReference>
<dbReference type="InterPro" id="IPR001584">
    <property type="entry name" value="Integrase_cat-core"/>
</dbReference>
<dbReference type="PROSITE" id="PS50994">
    <property type="entry name" value="INTEGRASE"/>
    <property type="match status" value="1"/>
</dbReference>
<dbReference type="SUPFAM" id="SSF56672">
    <property type="entry name" value="DNA/RNA polymerases"/>
    <property type="match status" value="1"/>
</dbReference>
<dbReference type="Pfam" id="PF00078">
    <property type="entry name" value="RVT_1"/>
    <property type="match status" value="1"/>
</dbReference>
<organism evidence="6 7">
    <name type="scientific">Oreochromis niloticus</name>
    <name type="common">Nile tilapia</name>
    <name type="synonym">Tilapia nilotica</name>
    <dbReference type="NCBI Taxonomy" id="8128"/>
    <lineage>
        <taxon>Eukaryota</taxon>
        <taxon>Metazoa</taxon>
        <taxon>Chordata</taxon>
        <taxon>Craniata</taxon>
        <taxon>Vertebrata</taxon>
        <taxon>Euteleostomi</taxon>
        <taxon>Actinopterygii</taxon>
        <taxon>Neopterygii</taxon>
        <taxon>Teleostei</taxon>
        <taxon>Neoteleostei</taxon>
        <taxon>Acanthomorphata</taxon>
        <taxon>Ovalentaria</taxon>
        <taxon>Cichlomorphae</taxon>
        <taxon>Cichliformes</taxon>
        <taxon>Cichlidae</taxon>
        <taxon>African cichlids</taxon>
        <taxon>Pseudocrenilabrinae</taxon>
        <taxon>Oreochromini</taxon>
        <taxon>Oreochromis</taxon>
    </lineage>
</organism>
<accession>A0A669BCR6</accession>
<protein>
    <recommendedName>
        <fullName evidence="3">Gypsy retrotransposon integrase-like protein 1</fullName>
        <ecNumber evidence="2">3.1.26.4</ecNumber>
    </recommendedName>
</protein>
<evidence type="ECO:0000256" key="1">
    <source>
        <dbReference type="ARBA" id="ARBA00010879"/>
    </source>
</evidence>
<dbReference type="InterPro" id="IPR043128">
    <property type="entry name" value="Rev_trsase/Diguanyl_cyclase"/>
</dbReference>
<dbReference type="CDD" id="cd09274">
    <property type="entry name" value="RNase_HI_RT_Ty3"/>
    <property type="match status" value="1"/>
</dbReference>
<keyword evidence="7" id="KW-1185">Reference proteome</keyword>
<dbReference type="InterPro" id="IPR041588">
    <property type="entry name" value="Integrase_H2C2"/>
</dbReference>
<evidence type="ECO:0000259" key="4">
    <source>
        <dbReference type="PROSITE" id="PS50878"/>
    </source>
</evidence>
<dbReference type="InterPro" id="IPR050951">
    <property type="entry name" value="Retrovirus_Pol_polyprotein"/>
</dbReference>
<feature type="domain" description="Integrase catalytic" evidence="5">
    <location>
        <begin position="565"/>
        <end position="723"/>
    </location>
</feature>
<dbReference type="GO" id="GO:0004523">
    <property type="term" value="F:RNA-DNA hybrid ribonuclease activity"/>
    <property type="evidence" value="ECO:0007669"/>
    <property type="project" value="UniProtKB-EC"/>
</dbReference>
<evidence type="ECO:0000256" key="2">
    <source>
        <dbReference type="ARBA" id="ARBA00012180"/>
    </source>
</evidence>
<dbReference type="Gene3D" id="1.10.340.70">
    <property type="match status" value="1"/>
</dbReference>
<dbReference type="PROSITE" id="PS50878">
    <property type="entry name" value="RT_POL"/>
    <property type="match status" value="1"/>
</dbReference>
<feature type="domain" description="Reverse transcriptase" evidence="4">
    <location>
        <begin position="1"/>
        <end position="70"/>
    </location>
</feature>
<dbReference type="Pfam" id="PF00665">
    <property type="entry name" value="rve"/>
    <property type="match status" value="1"/>
</dbReference>
<reference evidence="6" key="3">
    <citation type="submission" date="2025-09" db="UniProtKB">
        <authorList>
            <consortium name="Ensembl"/>
        </authorList>
    </citation>
    <scope>IDENTIFICATION</scope>
</reference>
<dbReference type="InterPro" id="IPR012337">
    <property type="entry name" value="RNaseH-like_sf"/>
</dbReference>
<dbReference type="Pfam" id="PF17919">
    <property type="entry name" value="RT_RNaseH_2"/>
    <property type="match status" value="1"/>
</dbReference>
<dbReference type="Pfam" id="PF17921">
    <property type="entry name" value="Integrase_H2C2"/>
    <property type="match status" value="1"/>
</dbReference>
<dbReference type="InterPro" id="IPR043502">
    <property type="entry name" value="DNA/RNA_pol_sf"/>
</dbReference>
<dbReference type="FunFam" id="3.30.420.10:FF:000032">
    <property type="entry name" value="Retrovirus-related Pol polyprotein from transposon 297-like Protein"/>
    <property type="match status" value="1"/>
</dbReference>
<dbReference type="SUPFAM" id="SSF53098">
    <property type="entry name" value="Ribonuclease H-like"/>
    <property type="match status" value="1"/>
</dbReference>
<proteinExistence type="inferred from homology"/>
<evidence type="ECO:0000313" key="6">
    <source>
        <dbReference type="Ensembl" id="ENSONIP00000032254.1"/>
    </source>
</evidence>
<dbReference type="GeneTree" id="ENSGT01100000263500"/>
<name>A0A669BCR6_ORENI</name>
<dbReference type="AlphaFoldDB" id="A0A669BCR6"/>
<dbReference type="InterPro" id="IPR041577">
    <property type="entry name" value="RT_RNaseH_2"/>
</dbReference>
<dbReference type="FunFam" id="1.10.340.70:FF:000001">
    <property type="entry name" value="Retrovirus-related Pol polyprotein from transposon gypsy-like Protein"/>
    <property type="match status" value="1"/>
</dbReference>
<dbReference type="PANTHER" id="PTHR37984">
    <property type="entry name" value="PROTEIN CBG26694"/>
    <property type="match status" value="1"/>
</dbReference>
<dbReference type="OMA" id="HANDHPT"/>
<dbReference type="FunFam" id="3.10.20.370:FF:000001">
    <property type="entry name" value="Retrovirus-related Pol polyprotein from transposon 17.6-like protein"/>
    <property type="match status" value="1"/>
</dbReference>
<reference evidence="7" key="1">
    <citation type="submission" date="2012-01" db="EMBL/GenBank/DDBJ databases">
        <title>The Genome Sequence of Oreochromis niloticus (Nile Tilapia).</title>
        <authorList>
            <consortium name="Broad Institute Genome Assembly Team"/>
            <consortium name="Broad Institute Sequencing Platform"/>
            <person name="Di Palma F."/>
            <person name="Johnson J."/>
            <person name="Lander E.S."/>
            <person name="Lindblad-Toh K."/>
        </authorList>
    </citation>
    <scope>NUCLEOTIDE SEQUENCE [LARGE SCALE GENOMIC DNA]</scope>
</reference>
<dbReference type="Gene3D" id="3.10.20.370">
    <property type="match status" value="1"/>
</dbReference>
<dbReference type="Proteomes" id="UP000005207">
    <property type="component" value="Linkage group LG14"/>
</dbReference>
<dbReference type="Ensembl" id="ENSONIT00000082528.1">
    <property type="protein sequence ID" value="ENSONIP00000032254.1"/>
    <property type="gene ID" value="ENSONIG00000037037.1"/>
</dbReference>
<evidence type="ECO:0000259" key="5">
    <source>
        <dbReference type="PROSITE" id="PS50994"/>
    </source>
</evidence>
<sequence length="906" mass="103017">MRMMTCIFGDQNFLSLLCYLDDLLVFAPSEELALERLEMVFSRLRQHNLKLAPKKCWLLRRSVKFLGHIINESGVSTDPAKVEAVSNMTIADLMEPDGITPSQSRVRSFLGMVNYYQHFVPNYSALARPLFDLLSGQKQKRKGRARVGRAMQSRKLTPTDWTHDHQQSFEDLKAALVSSVVLAHPDFARPFVLSTDASLDGLGAVLSQVQEGDFVARPVAFASKSLSRAQRKYPAHRLEFLALKWSVCDKFSHWLKGHAFTVWTDNNPLTHIMTKPRLDACEQRWVAKLASYEFDIKYVPGSKNIVADALSRRPFVKLVVGERLLCCPYSDLVGEALPISVGSVQEAFRQSNSSRHLFDGQVEEEPNVSVHAKNQSLTKEEVSAIFETHTLWEPGARTRAIDILQQLPQLLLPETDAQPVFSEGELRVGQMSDPVLSRVLYFVERGRRPSRREKSGECAMVIRYLKHWDKLTMCNGVLYRVSRDQVSKKKRYQFVVPDALKPEVLRGTHDNAGHQGQFRSLCLARQRFFWPHIDRDVKDYVRQCQRCVVGKAADPEGRAPLESIKTSAPLEIVCIDFWTAEDSNKKPVDVLVVTDHFTRMAQAFPCRDQSAKQVAKQLWDKYFCIYGFPERIHSDQGASFESQLVAELLRVAGVKKSRTTPYHPMGNGSVERFNRTLGNMIRALPPDAKHDWPRRLQTLTFMYNCTVHETTGYAPFYLMFGRVPRLPVDVLFKNILKDPEISCYDSYVVSLTKDLQEAMAIAQGHVDKEQRRQAELYNRRVRGNVIATGDRVLVSNRRERGKRKTADRWESTIYTVVGVNPATHTYVIKNPMTGQERVVHRNLLMLVNFLPVDVDSHADRTFQSSSEAGSGDVMNVTGLLSFSESGDSVNRTQQWVDNLSAELVYL</sequence>
<evidence type="ECO:0000256" key="3">
    <source>
        <dbReference type="ARBA" id="ARBA00039658"/>
    </source>
</evidence>
<dbReference type="EC" id="3.1.26.4" evidence="2"/>
<reference evidence="6" key="2">
    <citation type="submission" date="2025-08" db="UniProtKB">
        <authorList>
            <consortium name="Ensembl"/>
        </authorList>
    </citation>
    <scope>IDENTIFICATION</scope>
</reference>
<dbReference type="InParanoid" id="A0A669BCR6"/>
<comment type="similarity">
    <text evidence="1">Belongs to the beta type-B retroviral polymerase family. HERV class-II K(HML-2) pol subfamily.</text>
</comment>
<dbReference type="Gene3D" id="3.30.420.10">
    <property type="entry name" value="Ribonuclease H-like superfamily/Ribonuclease H"/>
    <property type="match status" value="1"/>
</dbReference>
<dbReference type="PANTHER" id="PTHR37984:SF15">
    <property type="entry name" value="INTEGRASE CATALYTIC DOMAIN-CONTAINING PROTEIN"/>
    <property type="match status" value="1"/>
</dbReference>
<evidence type="ECO:0000313" key="7">
    <source>
        <dbReference type="Proteomes" id="UP000005207"/>
    </source>
</evidence>
<dbReference type="InterPro" id="IPR000477">
    <property type="entry name" value="RT_dom"/>
</dbReference>
<dbReference type="InterPro" id="IPR036397">
    <property type="entry name" value="RNaseH_sf"/>
</dbReference>